<evidence type="ECO:0000313" key="3">
    <source>
        <dbReference type="EMBL" id="PLW40910.1"/>
    </source>
</evidence>
<dbReference type="PANTHER" id="PTHR12151">
    <property type="entry name" value="ELECTRON TRANSPORT PROTIN SCO1/SENC FAMILY MEMBER"/>
    <property type="match status" value="1"/>
</dbReference>
<dbReference type="GO" id="GO:0033617">
    <property type="term" value="P:mitochondrial respiratory chain complex IV assembly"/>
    <property type="evidence" value="ECO:0007669"/>
    <property type="project" value="TreeGrafter"/>
</dbReference>
<dbReference type="AlphaFoldDB" id="A0A2N5UT22"/>
<comment type="caution">
    <text evidence="3">The sequence shown here is derived from an EMBL/GenBank/DDBJ whole genome shotgun (WGS) entry which is preliminary data.</text>
</comment>
<comment type="similarity">
    <text evidence="1">Belongs to the SCO1/2 family.</text>
</comment>
<proteinExistence type="inferred from homology"/>
<dbReference type="EMBL" id="PGCI01000096">
    <property type="protein sequence ID" value="PLW40910.1"/>
    <property type="molecule type" value="Genomic_DNA"/>
</dbReference>
<name>A0A2N5UT22_9BASI</name>
<dbReference type="Proteomes" id="UP000235392">
    <property type="component" value="Unassembled WGS sequence"/>
</dbReference>
<dbReference type="InterPro" id="IPR036249">
    <property type="entry name" value="Thioredoxin-like_sf"/>
</dbReference>
<dbReference type="GO" id="GO:0005739">
    <property type="term" value="C:mitochondrion"/>
    <property type="evidence" value="ECO:0007669"/>
    <property type="project" value="GOC"/>
</dbReference>
<sequence>MCKVYHVYFSTPPNVKPGKDYLVDHSILFYLMAPNGNFVDAFEKIFSKDEVYTKVHSYMTEWAWGKS</sequence>
<feature type="binding site" evidence="2">
    <location>
        <position position="25"/>
    </location>
    <ligand>
        <name>Cu cation</name>
        <dbReference type="ChEBI" id="CHEBI:23378"/>
    </ligand>
</feature>
<dbReference type="SUPFAM" id="SSF52833">
    <property type="entry name" value="Thioredoxin-like"/>
    <property type="match status" value="1"/>
</dbReference>
<dbReference type="PANTHER" id="PTHR12151:SF5">
    <property type="entry name" value="AT19154P"/>
    <property type="match status" value="1"/>
</dbReference>
<evidence type="ECO:0000256" key="2">
    <source>
        <dbReference type="PIRSR" id="PIRSR603782-1"/>
    </source>
</evidence>
<protein>
    <submittedName>
        <fullName evidence="3">Uncharacterized protein</fullName>
    </submittedName>
</protein>
<reference evidence="3 4" key="1">
    <citation type="submission" date="2017-11" db="EMBL/GenBank/DDBJ databases">
        <title>De novo assembly and phasing of dikaryotic genomes from two isolates of Puccinia coronata f. sp. avenae, the causal agent of oat crown rust.</title>
        <authorList>
            <person name="Miller M.E."/>
            <person name="Zhang Y."/>
            <person name="Omidvar V."/>
            <person name="Sperschneider J."/>
            <person name="Schwessinger B."/>
            <person name="Raley C."/>
            <person name="Palmer J.M."/>
            <person name="Garnica D."/>
            <person name="Upadhyaya N."/>
            <person name="Rathjen J."/>
            <person name="Taylor J.M."/>
            <person name="Park R.F."/>
            <person name="Dodds P.N."/>
            <person name="Hirsch C.D."/>
            <person name="Kianian S.F."/>
            <person name="Figueroa M."/>
        </authorList>
    </citation>
    <scope>NUCLEOTIDE SEQUENCE [LARGE SCALE GENOMIC DNA]</scope>
    <source>
        <strain evidence="3">12SD80</strain>
    </source>
</reference>
<keyword evidence="2" id="KW-0186">Copper</keyword>
<dbReference type="GO" id="GO:0046872">
    <property type="term" value="F:metal ion binding"/>
    <property type="evidence" value="ECO:0007669"/>
    <property type="project" value="UniProtKB-KW"/>
</dbReference>
<evidence type="ECO:0000313" key="4">
    <source>
        <dbReference type="Proteomes" id="UP000235392"/>
    </source>
</evidence>
<organism evidence="3 4">
    <name type="scientific">Puccinia coronata f. sp. avenae</name>
    <dbReference type="NCBI Taxonomy" id="200324"/>
    <lineage>
        <taxon>Eukaryota</taxon>
        <taxon>Fungi</taxon>
        <taxon>Dikarya</taxon>
        <taxon>Basidiomycota</taxon>
        <taxon>Pucciniomycotina</taxon>
        <taxon>Pucciniomycetes</taxon>
        <taxon>Pucciniales</taxon>
        <taxon>Pucciniaceae</taxon>
        <taxon>Puccinia</taxon>
    </lineage>
</organism>
<gene>
    <name evidence="3" type="ORF">PCASD_10746</name>
</gene>
<accession>A0A2N5UT22</accession>
<dbReference type="InterPro" id="IPR003782">
    <property type="entry name" value="SCO1/SenC"/>
</dbReference>
<dbReference type="Gene3D" id="3.40.30.10">
    <property type="entry name" value="Glutaredoxin"/>
    <property type="match status" value="1"/>
</dbReference>
<evidence type="ECO:0000256" key="1">
    <source>
        <dbReference type="ARBA" id="ARBA00010996"/>
    </source>
</evidence>
<keyword evidence="2" id="KW-0479">Metal-binding</keyword>